<keyword evidence="2" id="KW-1185">Reference proteome</keyword>
<gene>
    <name evidence="1" type="ORF">SAMN04488065_2854</name>
</gene>
<protein>
    <recommendedName>
        <fullName evidence="3">Pyridoxamine 5'-phosphate oxidase</fullName>
    </recommendedName>
</protein>
<evidence type="ECO:0000313" key="2">
    <source>
        <dbReference type="Proteomes" id="UP000236755"/>
    </source>
</evidence>
<dbReference type="STRING" id="555874.SAMN04488065_2854"/>
<sequence length="148" mass="16179">MSADSRRAEMTEEQMSQFLARQGHGVLSFGGDRPYSLPLSFGYDSADGRCIFQFVFDGQSTKRARSTDAAPVSLVAYDWHSPDDWRSVVAAGRLRPIDDDSPEAIAAADVFAEHASAIGLSVFSKSFDDLDTQWSALDIEELSGYCSP</sequence>
<evidence type="ECO:0008006" key="3">
    <source>
        <dbReference type="Google" id="ProtNLM"/>
    </source>
</evidence>
<dbReference type="OrthoDB" id="953at2157"/>
<proteinExistence type="predicted"/>
<dbReference type="InterPro" id="IPR012349">
    <property type="entry name" value="Split_barrel_FMN-bd"/>
</dbReference>
<dbReference type="EMBL" id="FNQT01000006">
    <property type="protein sequence ID" value="SEA36710.1"/>
    <property type="molecule type" value="Genomic_DNA"/>
</dbReference>
<dbReference type="SUPFAM" id="SSF50475">
    <property type="entry name" value="FMN-binding split barrel"/>
    <property type="match status" value="1"/>
</dbReference>
<name>A0A1H4ALB6_9EURY</name>
<dbReference type="Proteomes" id="UP000236755">
    <property type="component" value="Unassembled WGS sequence"/>
</dbReference>
<dbReference type="RefSeq" id="WP_092635965.1">
    <property type="nucleotide sequence ID" value="NZ_FNQT01000006.1"/>
</dbReference>
<evidence type="ECO:0000313" key="1">
    <source>
        <dbReference type="EMBL" id="SEA36710.1"/>
    </source>
</evidence>
<dbReference type="Pfam" id="PF12900">
    <property type="entry name" value="Pyridox_ox_2"/>
    <property type="match status" value="1"/>
</dbReference>
<organism evidence="1 2">
    <name type="scientific">Haloplanus vescus</name>
    <dbReference type="NCBI Taxonomy" id="555874"/>
    <lineage>
        <taxon>Archaea</taxon>
        <taxon>Methanobacteriati</taxon>
        <taxon>Methanobacteriota</taxon>
        <taxon>Stenosarchaea group</taxon>
        <taxon>Halobacteria</taxon>
        <taxon>Halobacteriales</taxon>
        <taxon>Haloferacaceae</taxon>
        <taxon>Haloplanus</taxon>
    </lineage>
</organism>
<reference evidence="1 2" key="1">
    <citation type="submission" date="2016-10" db="EMBL/GenBank/DDBJ databases">
        <authorList>
            <person name="de Groot N.N."/>
        </authorList>
    </citation>
    <scope>NUCLEOTIDE SEQUENCE [LARGE SCALE GENOMIC DNA]</scope>
    <source>
        <strain evidence="1 2">CGMCC 1.8712</strain>
    </source>
</reference>
<dbReference type="Gene3D" id="2.30.110.10">
    <property type="entry name" value="Electron Transport, Fmn-binding Protein, Chain A"/>
    <property type="match status" value="1"/>
</dbReference>
<accession>A0A1H4ALB6</accession>
<dbReference type="AlphaFoldDB" id="A0A1H4ALB6"/>
<dbReference type="InterPro" id="IPR024747">
    <property type="entry name" value="Pyridox_Oxase-rel"/>
</dbReference>